<sequence length="319" mass="37036">MHMIWVWCLHRPRHIQHMMEVFMAFDKILMHRREISEGPGAKAWALGQIADNPTPVQLGVRGLTSDCNCTGVGRCEFCKESTSVWLLIVGTFNPDLHQRGFVFWGYINRDAKGEALCRAPRPDHTASLRSFVSAAPNRSQLVFGWYDPYPYHSLERRGWITPVEGDLEELFRKLVNTDMLRRDFPLWGHHGGYDFNVVGIGQHRILPDWFWGMLQRQSEAQMTLRHVERQVEGVGYFKVTGMRTLDTEGRLMYVEDGQADGATWFRFMLTFEFIVDIGADIEAYDDAWIDVRADGYWSYIWARLPDGSKVSWVYPDYSQ</sequence>
<reference evidence="1 2" key="1">
    <citation type="journal article" date="2015" name="Nature">
        <title>rRNA introns, odd ribosomes, and small enigmatic genomes across a large radiation of phyla.</title>
        <authorList>
            <person name="Brown C.T."/>
            <person name="Hug L.A."/>
            <person name="Thomas B.C."/>
            <person name="Sharon I."/>
            <person name="Castelle C.J."/>
            <person name="Singh A."/>
            <person name="Wilkins M.J."/>
            <person name="Williams K.H."/>
            <person name="Banfield J.F."/>
        </authorList>
    </citation>
    <scope>NUCLEOTIDE SEQUENCE [LARGE SCALE GENOMIC DNA]</scope>
</reference>
<protein>
    <submittedName>
        <fullName evidence="1">Uncharacterized protein</fullName>
    </submittedName>
</protein>
<proteinExistence type="predicted"/>
<organism evidence="1 2">
    <name type="scientific">Candidatus Uhrbacteria bacterium GW2011_GWC1_41_20</name>
    <dbReference type="NCBI Taxonomy" id="1618983"/>
    <lineage>
        <taxon>Bacteria</taxon>
        <taxon>Candidatus Uhriibacteriota</taxon>
    </lineage>
</organism>
<dbReference type="EMBL" id="LCAW01000012">
    <property type="protein sequence ID" value="KKR98966.1"/>
    <property type="molecule type" value="Genomic_DNA"/>
</dbReference>
<dbReference type="AlphaFoldDB" id="A0A0G0VH38"/>
<evidence type="ECO:0000313" key="1">
    <source>
        <dbReference type="EMBL" id="KKR98966.1"/>
    </source>
</evidence>
<accession>A0A0G0VH38</accession>
<comment type="caution">
    <text evidence="1">The sequence shown here is derived from an EMBL/GenBank/DDBJ whole genome shotgun (WGS) entry which is preliminary data.</text>
</comment>
<dbReference type="Proteomes" id="UP000033930">
    <property type="component" value="Unassembled WGS sequence"/>
</dbReference>
<name>A0A0G0VH38_9BACT</name>
<evidence type="ECO:0000313" key="2">
    <source>
        <dbReference type="Proteomes" id="UP000033930"/>
    </source>
</evidence>
<gene>
    <name evidence="1" type="ORF">UU50_C0012G0014</name>
</gene>